<feature type="region of interest" description="Disordered" evidence="1">
    <location>
        <begin position="53"/>
        <end position="156"/>
    </location>
</feature>
<feature type="compositionally biased region" description="Basic and acidic residues" evidence="1">
    <location>
        <begin position="71"/>
        <end position="80"/>
    </location>
</feature>
<sequence>MKNKCTMILSLALTRNSAQRKLAVFTSADRKEGTQKGRTPAFPFYAHGCVTPTARKEPRRRRIFDSLSHPAEVRAREQTSRGRPPSRHPSGPAATPVAATATSVATTVTPAAGRAGNHRRSPQTTVQTHVWPSSDARRCYRDARRHHRDARCGSSR</sequence>
<reference evidence="2 3" key="1">
    <citation type="submission" date="2021-06" db="EMBL/GenBank/DDBJ databases">
        <title>A haploid diamondback moth (Plutella xylostella L.) genome assembly resolves 31 chromosomes and identifies a diamide resistance mutation.</title>
        <authorList>
            <person name="Ward C.M."/>
            <person name="Perry K.D."/>
            <person name="Baker G."/>
            <person name="Powis K."/>
            <person name="Heckel D.G."/>
            <person name="Baxter S.W."/>
        </authorList>
    </citation>
    <scope>NUCLEOTIDE SEQUENCE [LARGE SCALE GENOMIC DNA]</scope>
    <source>
        <strain evidence="2 3">LV</strain>
        <tissue evidence="2">Single pupa</tissue>
    </source>
</reference>
<protein>
    <submittedName>
        <fullName evidence="2">Uncharacterized protein</fullName>
    </submittedName>
</protein>
<gene>
    <name evidence="2" type="ORF">JYU34_010137</name>
</gene>
<evidence type="ECO:0000256" key="1">
    <source>
        <dbReference type="SAM" id="MobiDB-lite"/>
    </source>
</evidence>
<name>A0ABQ7QHV4_PLUXY</name>
<organism evidence="2 3">
    <name type="scientific">Plutella xylostella</name>
    <name type="common">Diamondback moth</name>
    <name type="synonym">Plutella maculipennis</name>
    <dbReference type="NCBI Taxonomy" id="51655"/>
    <lineage>
        <taxon>Eukaryota</taxon>
        <taxon>Metazoa</taxon>
        <taxon>Ecdysozoa</taxon>
        <taxon>Arthropoda</taxon>
        <taxon>Hexapoda</taxon>
        <taxon>Insecta</taxon>
        <taxon>Pterygota</taxon>
        <taxon>Neoptera</taxon>
        <taxon>Endopterygota</taxon>
        <taxon>Lepidoptera</taxon>
        <taxon>Glossata</taxon>
        <taxon>Ditrysia</taxon>
        <taxon>Yponomeutoidea</taxon>
        <taxon>Plutellidae</taxon>
        <taxon>Plutella</taxon>
    </lineage>
</organism>
<proteinExistence type="predicted"/>
<dbReference type="EMBL" id="JAHIBW010000014">
    <property type="protein sequence ID" value="KAG7304776.1"/>
    <property type="molecule type" value="Genomic_DNA"/>
</dbReference>
<evidence type="ECO:0000313" key="3">
    <source>
        <dbReference type="Proteomes" id="UP000823941"/>
    </source>
</evidence>
<accession>A0ABQ7QHV4</accession>
<dbReference type="Proteomes" id="UP000823941">
    <property type="component" value="Chromosome 14"/>
</dbReference>
<comment type="caution">
    <text evidence="2">The sequence shown here is derived from an EMBL/GenBank/DDBJ whole genome shotgun (WGS) entry which is preliminary data.</text>
</comment>
<evidence type="ECO:0000313" key="2">
    <source>
        <dbReference type="EMBL" id="KAG7304776.1"/>
    </source>
</evidence>
<feature type="compositionally biased region" description="Low complexity" evidence="1">
    <location>
        <begin position="88"/>
        <end position="112"/>
    </location>
</feature>
<keyword evidence="3" id="KW-1185">Reference proteome</keyword>
<feature type="compositionally biased region" description="Polar residues" evidence="1">
    <location>
        <begin position="122"/>
        <end position="131"/>
    </location>
</feature>